<keyword evidence="1" id="KW-0472">Membrane</keyword>
<dbReference type="EMBL" id="CP154878">
    <property type="protein sequence ID" value="XBG95062.1"/>
    <property type="molecule type" value="Genomic_DNA"/>
</dbReference>
<sequence>MTKASIMKAAHKLAKKLVAKTGNYAIALKFALVQIWAMAKAGRKRMSDSAFKSAEWNATHKSYNGPAFFWCGRKGVPCWLMQKNLTQAEYDGAQQAYEMYAKRETAKAVLINFTTDFGNITMWAPKSVVKGF</sequence>
<feature type="transmembrane region" description="Helical" evidence="1">
    <location>
        <begin position="21"/>
        <end position="39"/>
    </location>
</feature>
<reference evidence="2" key="1">
    <citation type="submission" date="2024-04" db="EMBL/GenBank/DDBJ databases">
        <title>Limosilactobacillus allomucosae sp. nov., a novel species isolated from wild boar faecal samples as a potential probiotics for domestic pigs.</title>
        <authorList>
            <person name="Chen B."/>
        </authorList>
    </citation>
    <scope>NUCLEOTIDE SEQUENCE</scope>
    <source>
        <strain evidence="2">WILCCON 0051</strain>
    </source>
</reference>
<gene>
    <name evidence="2" type="ORF">ABC765_08330</name>
</gene>
<keyword evidence="1" id="KW-1133">Transmembrane helix</keyword>
<protein>
    <submittedName>
        <fullName evidence="2">Uncharacterized protein</fullName>
    </submittedName>
</protein>
<name>A0AAU7C1Q5_9LACO</name>
<dbReference type="AlphaFoldDB" id="A0AAU7C1Q5"/>
<dbReference type="KEGG" id="lalo:ABC765_08330"/>
<accession>A0AAU7C1Q5</accession>
<organism evidence="2">
    <name type="scientific">Limosilactobacillus allomucosae</name>
    <dbReference type="NCBI Taxonomy" id="3142938"/>
    <lineage>
        <taxon>Bacteria</taxon>
        <taxon>Bacillati</taxon>
        <taxon>Bacillota</taxon>
        <taxon>Bacilli</taxon>
        <taxon>Lactobacillales</taxon>
        <taxon>Lactobacillaceae</taxon>
        <taxon>Limosilactobacillus</taxon>
    </lineage>
</organism>
<proteinExistence type="predicted"/>
<dbReference type="RefSeq" id="WP_347980189.1">
    <property type="nucleotide sequence ID" value="NZ_CP154878.1"/>
</dbReference>
<keyword evidence="1" id="KW-0812">Transmembrane</keyword>
<evidence type="ECO:0000256" key="1">
    <source>
        <dbReference type="SAM" id="Phobius"/>
    </source>
</evidence>
<evidence type="ECO:0000313" key="2">
    <source>
        <dbReference type="EMBL" id="XBG95062.1"/>
    </source>
</evidence>